<protein>
    <recommendedName>
        <fullName evidence="5">RxLR effector protein</fullName>
    </recommendedName>
</protein>
<dbReference type="Proteomes" id="UP000053236">
    <property type="component" value="Unassembled WGS sequence"/>
</dbReference>
<evidence type="ECO:0000256" key="3">
    <source>
        <dbReference type="ARBA" id="ARBA00022525"/>
    </source>
</evidence>
<comment type="domain">
    <text evidence="5">The RxLR-dEER motif acts to carry the protein into the host cell cytoplasm through binding to cell surface phosphatidylinositol-3-phosphate.</text>
</comment>
<accession>W2J6A2</accession>
<dbReference type="EMBL" id="KI672472">
    <property type="protein sequence ID" value="ETL41959.1"/>
    <property type="molecule type" value="Genomic_DNA"/>
</dbReference>
<comment type="similarity">
    <text evidence="2 5">Belongs to the RxLR effector family.</text>
</comment>
<dbReference type="VEuPathDB" id="FungiDB:PPTG_09896"/>
<gene>
    <name evidence="6" type="ORF">L915_07198</name>
    <name evidence="7" type="ORF">L916_07150</name>
</gene>
<evidence type="ECO:0000313" key="8">
    <source>
        <dbReference type="Proteomes" id="UP000053864"/>
    </source>
</evidence>
<keyword evidence="4 5" id="KW-0732">Signal</keyword>
<evidence type="ECO:0000313" key="7">
    <source>
        <dbReference type="EMBL" id="ETL41959.1"/>
    </source>
</evidence>
<evidence type="ECO:0000256" key="2">
    <source>
        <dbReference type="ARBA" id="ARBA00010400"/>
    </source>
</evidence>
<feature type="chain" id="PRO_5007733905" description="RxLR effector protein" evidence="5">
    <location>
        <begin position="21"/>
        <end position="113"/>
    </location>
</feature>
<sequence>MRSSLVLLVFGATLLSTTKAVSGTATKASPNINRHLRSHTSGANEAADEERLWGLFGGRSKKFEEMLINNPKELNKYSTNTIHSNLKRTKHTKDLLIYLNRRASNTGKARRDT</sequence>
<dbReference type="Pfam" id="PF16810">
    <property type="entry name" value="RXLR"/>
    <property type="match status" value="1"/>
</dbReference>
<keyword evidence="3 5" id="KW-0964">Secreted</keyword>
<reference evidence="7 8" key="2">
    <citation type="submission" date="2013-11" db="EMBL/GenBank/DDBJ databases">
        <title>The Genome Sequence of Phytophthora parasitica CJ05E6.</title>
        <authorList>
            <consortium name="The Broad Institute Genomics Platform"/>
            <person name="Russ C."/>
            <person name="Tyler B."/>
            <person name="Panabieres F."/>
            <person name="Shan W."/>
            <person name="Tripathy S."/>
            <person name="Grunwald N."/>
            <person name="Machado M."/>
            <person name="Johnson C.S."/>
            <person name="Arredondo F."/>
            <person name="Hong C."/>
            <person name="Coffey M."/>
            <person name="Young S.K."/>
            <person name="Zeng Q."/>
            <person name="Gargeya S."/>
            <person name="Fitzgerald M."/>
            <person name="Abouelleil A."/>
            <person name="Alvarado L."/>
            <person name="Chapman S.B."/>
            <person name="Gainer-Dewar J."/>
            <person name="Goldberg J."/>
            <person name="Griggs A."/>
            <person name="Gujja S."/>
            <person name="Hansen M."/>
            <person name="Howarth C."/>
            <person name="Imamovic A."/>
            <person name="Ireland A."/>
            <person name="Larimer J."/>
            <person name="McCowan C."/>
            <person name="Murphy C."/>
            <person name="Pearson M."/>
            <person name="Poon T.W."/>
            <person name="Priest M."/>
            <person name="Roberts A."/>
            <person name="Saif S."/>
            <person name="Shea T."/>
            <person name="Sykes S."/>
            <person name="Wortman J."/>
            <person name="Nusbaum C."/>
            <person name="Birren B."/>
        </authorList>
    </citation>
    <scope>NUCLEOTIDE SEQUENCE [LARGE SCALE GENOMIC DNA]</scope>
    <source>
        <strain evidence="7 8">CJ05E6</strain>
    </source>
</reference>
<name>W2J6A2_PHYNI</name>
<proteinExistence type="inferred from homology"/>
<organism evidence="7 8">
    <name type="scientific">Phytophthora nicotianae</name>
    <name type="common">Potato buckeye rot agent</name>
    <name type="synonym">Phytophthora parasitica</name>
    <dbReference type="NCBI Taxonomy" id="4792"/>
    <lineage>
        <taxon>Eukaryota</taxon>
        <taxon>Sar</taxon>
        <taxon>Stramenopiles</taxon>
        <taxon>Oomycota</taxon>
        <taxon>Peronosporomycetes</taxon>
        <taxon>Peronosporales</taxon>
        <taxon>Peronosporaceae</taxon>
        <taxon>Phytophthora</taxon>
    </lineage>
</organism>
<comment type="subcellular location">
    <subcellularLocation>
        <location evidence="1 5">Secreted</location>
    </subcellularLocation>
</comment>
<dbReference type="EMBL" id="KI685874">
    <property type="protein sequence ID" value="ETK88564.1"/>
    <property type="molecule type" value="Genomic_DNA"/>
</dbReference>
<dbReference type="InterPro" id="IPR031825">
    <property type="entry name" value="RXLR"/>
</dbReference>
<evidence type="ECO:0000256" key="5">
    <source>
        <dbReference type="RuleBase" id="RU367124"/>
    </source>
</evidence>
<evidence type="ECO:0000313" key="6">
    <source>
        <dbReference type="EMBL" id="ETK88564.1"/>
    </source>
</evidence>
<dbReference type="Proteomes" id="UP000053864">
    <property type="component" value="Unassembled WGS sequence"/>
</dbReference>
<comment type="function">
    <text evidence="5">Effector that suppresses plant defense responses during pathogen infection.</text>
</comment>
<evidence type="ECO:0000256" key="4">
    <source>
        <dbReference type="ARBA" id="ARBA00022729"/>
    </source>
</evidence>
<dbReference type="AlphaFoldDB" id="W2J6A2"/>
<reference evidence="6" key="1">
    <citation type="submission" date="2013-11" db="EMBL/GenBank/DDBJ databases">
        <title>The Genome Sequence of Phytophthora parasitica CJ02B3.</title>
        <authorList>
            <consortium name="The Broad Institute Genomics Platform"/>
            <person name="Russ C."/>
            <person name="Tyler B."/>
            <person name="Panabieres F."/>
            <person name="Shan W."/>
            <person name="Tripathy S."/>
            <person name="Grunwald N."/>
            <person name="Machado M."/>
            <person name="Johnson C.S."/>
            <person name="Arredondo F."/>
            <person name="Hong C."/>
            <person name="Coffey M."/>
            <person name="Young S.K."/>
            <person name="Zeng Q."/>
            <person name="Gargeya S."/>
            <person name="Fitzgerald M."/>
            <person name="Abouelleil A."/>
            <person name="Alvarado L."/>
            <person name="Chapman S.B."/>
            <person name="Gainer-Dewar J."/>
            <person name="Goldberg J."/>
            <person name="Griggs A."/>
            <person name="Gujja S."/>
            <person name="Hansen M."/>
            <person name="Howarth C."/>
            <person name="Imamovic A."/>
            <person name="Ireland A."/>
            <person name="Larimer J."/>
            <person name="McCowan C."/>
            <person name="Murphy C."/>
            <person name="Pearson M."/>
            <person name="Poon T.W."/>
            <person name="Priest M."/>
            <person name="Roberts A."/>
            <person name="Saif S."/>
            <person name="Shea T."/>
            <person name="Sykes S."/>
            <person name="Wortman J."/>
            <person name="Nusbaum C."/>
            <person name="Birren B."/>
        </authorList>
    </citation>
    <scope>NUCLEOTIDE SEQUENCE [LARGE SCALE GENOMIC DNA]</scope>
    <source>
        <strain evidence="6">CJ02B3</strain>
    </source>
</reference>
<evidence type="ECO:0000256" key="1">
    <source>
        <dbReference type="ARBA" id="ARBA00004613"/>
    </source>
</evidence>
<feature type="signal peptide" evidence="5">
    <location>
        <begin position="1"/>
        <end position="20"/>
    </location>
</feature>